<evidence type="ECO:0000313" key="2">
    <source>
        <dbReference type="Proteomes" id="UP001187192"/>
    </source>
</evidence>
<accession>A0AA88DGU2</accession>
<name>A0AA88DGU2_FICCA</name>
<gene>
    <name evidence="1" type="ORF">TIFTF001_024377</name>
</gene>
<evidence type="ECO:0000313" key="1">
    <source>
        <dbReference type="EMBL" id="GMN55242.1"/>
    </source>
</evidence>
<protein>
    <submittedName>
        <fullName evidence="1">Uncharacterized protein</fullName>
    </submittedName>
</protein>
<dbReference type="Proteomes" id="UP001187192">
    <property type="component" value="Unassembled WGS sequence"/>
</dbReference>
<dbReference type="EMBL" id="BTGU01000056">
    <property type="protein sequence ID" value="GMN55242.1"/>
    <property type="molecule type" value="Genomic_DNA"/>
</dbReference>
<sequence>MSNSDNSISLKVERKITSAELPLSTRIQPTSQFETFNVRTNASSCGRLRLVASLLWNVIECSVGSLGRIIAIGCKAFLL</sequence>
<keyword evidence="2" id="KW-1185">Reference proteome</keyword>
<dbReference type="AlphaFoldDB" id="A0AA88DGU2"/>
<organism evidence="1 2">
    <name type="scientific">Ficus carica</name>
    <name type="common">Common fig</name>
    <dbReference type="NCBI Taxonomy" id="3494"/>
    <lineage>
        <taxon>Eukaryota</taxon>
        <taxon>Viridiplantae</taxon>
        <taxon>Streptophyta</taxon>
        <taxon>Embryophyta</taxon>
        <taxon>Tracheophyta</taxon>
        <taxon>Spermatophyta</taxon>
        <taxon>Magnoliopsida</taxon>
        <taxon>eudicotyledons</taxon>
        <taxon>Gunneridae</taxon>
        <taxon>Pentapetalae</taxon>
        <taxon>rosids</taxon>
        <taxon>fabids</taxon>
        <taxon>Rosales</taxon>
        <taxon>Moraceae</taxon>
        <taxon>Ficeae</taxon>
        <taxon>Ficus</taxon>
    </lineage>
</organism>
<reference evidence="1" key="1">
    <citation type="submission" date="2023-07" db="EMBL/GenBank/DDBJ databases">
        <title>draft genome sequence of fig (Ficus carica).</title>
        <authorList>
            <person name="Takahashi T."/>
            <person name="Nishimura K."/>
        </authorList>
    </citation>
    <scope>NUCLEOTIDE SEQUENCE</scope>
</reference>
<proteinExistence type="predicted"/>
<comment type="caution">
    <text evidence="1">The sequence shown here is derived from an EMBL/GenBank/DDBJ whole genome shotgun (WGS) entry which is preliminary data.</text>
</comment>